<keyword evidence="3" id="KW-1185">Reference proteome</keyword>
<evidence type="ECO:0000259" key="1">
    <source>
        <dbReference type="Pfam" id="PF13960"/>
    </source>
</evidence>
<proteinExistence type="predicted"/>
<name>A0AAN9FRD0_CLITE</name>
<accession>A0AAN9FRD0</accession>
<dbReference type="EMBL" id="JAYKXN010000006">
    <property type="protein sequence ID" value="KAK7278025.1"/>
    <property type="molecule type" value="Genomic_DNA"/>
</dbReference>
<dbReference type="Pfam" id="PF13960">
    <property type="entry name" value="DUF4218"/>
    <property type="match status" value="1"/>
</dbReference>
<feature type="domain" description="DUF4218" evidence="1">
    <location>
        <begin position="1"/>
        <end position="69"/>
    </location>
</feature>
<sequence length="79" mass="9612">MEHLPIHLPYEARIGGPVQYRWMYPFERFLQVEPYLEIYSDFLREFNPDISDNEINHEISTHFSAWFKQHVCDPTNEIL</sequence>
<reference evidence="2 3" key="1">
    <citation type="submission" date="2024-01" db="EMBL/GenBank/DDBJ databases">
        <title>The genomes of 5 underutilized Papilionoideae crops provide insights into root nodulation and disease resistance.</title>
        <authorList>
            <person name="Yuan L."/>
        </authorList>
    </citation>
    <scope>NUCLEOTIDE SEQUENCE [LARGE SCALE GENOMIC DNA]</scope>
    <source>
        <strain evidence="2">LY-2023</strain>
        <tissue evidence="2">Leaf</tissue>
    </source>
</reference>
<dbReference type="Proteomes" id="UP001359559">
    <property type="component" value="Unassembled WGS sequence"/>
</dbReference>
<dbReference type="PANTHER" id="PTHR48258:SF3">
    <property type="entry name" value="FK506-BINDING PROTEIN 4-LIKE ISOFORM X1"/>
    <property type="match status" value="1"/>
</dbReference>
<dbReference type="PANTHER" id="PTHR48258">
    <property type="entry name" value="DUF4218 DOMAIN-CONTAINING PROTEIN-RELATED"/>
    <property type="match status" value="1"/>
</dbReference>
<dbReference type="InterPro" id="IPR025452">
    <property type="entry name" value="DUF4218"/>
</dbReference>
<dbReference type="AlphaFoldDB" id="A0AAN9FRD0"/>
<organism evidence="2 3">
    <name type="scientific">Clitoria ternatea</name>
    <name type="common">Butterfly pea</name>
    <dbReference type="NCBI Taxonomy" id="43366"/>
    <lineage>
        <taxon>Eukaryota</taxon>
        <taxon>Viridiplantae</taxon>
        <taxon>Streptophyta</taxon>
        <taxon>Embryophyta</taxon>
        <taxon>Tracheophyta</taxon>
        <taxon>Spermatophyta</taxon>
        <taxon>Magnoliopsida</taxon>
        <taxon>eudicotyledons</taxon>
        <taxon>Gunneridae</taxon>
        <taxon>Pentapetalae</taxon>
        <taxon>rosids</taxon>
        <taxon>fabids</taxon>
        <taxon>Fabales</taxon>
        <taxon>Fabaceae</taxon>
        <taxon>Papilionoideae</taxon>
        <taxon>50 kb inversion clade</taxon>
        <taxon>NPAAA clade</taxon>
        <taxon>indigoferoid/millettioid clade</taxon>
        <taxon>Phaseoleae</taxon>
        <taxon>Clitoria</taxon>
    </lineage>
</organism>
<comment type="caution">
    <text evidence="2">The sequence shown here is derived from an EMBL/GenBank/DDBJ whole genome shotgun (WGS) entry which is preliminary data.</text>
</comment>
<protein>
    <recommendedName>
        <fullName evidence="1">DUF4218 domain-containing protein</fullName>
    </recommendedName>
</protein>
<evidence type="ECO:0000313" key="3">
    <source>
        <dbReference type="Proteomes" id="UP001359559"/>
    </source>
</evidence>
<gene>
    <name evidence="2" type="ORF">RJT34_23046</name>
</gene>
<evidence type="ECO:0000313" key="2">
    <source>
        <dbReference type="EMBL" id="KAK7278025.1"/>
    </source>
</evidence>